<dbReference type="Proteomes" id="UP000618931">
    <property type="component" value="Unassembled WGS sequence"/>
</dbReference>
<reference evidence="1 2" key="1">
    <citation type="submission" date="2020-11" db="EMBL/GenBank/DDBJ databases">
        <authorList>
            <person name="Kim M.K."/>
        </authorList>
    </citation>
    <scope>NUCLEOTIDE SEQUENCE [LARGE SCALE GENOMIC DNA]</scope>
    <source>
        <strain evidence="1 2">BT662</strain>
    </source>
</reference>
<name>A0ABS0I493_9BACT</name>
<gene>
    <name evidence="1" type="ORF">I2H31_09655</name>
</gene>
<evidence type="ECO:0000313" key="1">
    <source>
        <dbReference type="EMBL" id="MBF9221369.1"/>
    </source>
</evidence>
<sequence>MCPTEGIPESALRGLLRKVGVQDPRDLIQAAIQHKLLRRVHPPLERQDAEESTLVLLLNTPESCPAPLFYEYFCRRAARPTRYQRREFERAEKAKHAAARRNNAVVPPAWEDSPPPHPQAAALLDYYCGDEEEPCGTVTLPVLIDRIKRGGTTVQALTAAVASVRNTPFEAAITRLQYTIGVRGLETPAEGRPTAAGLGLLHLDFDPVAQMRHDVQALLRQDEYLRDGMLGIFGEPQDGQLTLFVELAPLWKTTGEALAEWLGYFHRRYRAAGLTCYLPQVDGQPVQRVKVWHDPDSDWLPDLLRCLA</sequence>
<organism evidence="1 2">
    <name type="scientific">Hymenobacter ruricola</name>
    <dbReference type="NCBI Taxonomy" id="2791023"/>
    <lineage>
        <taxon>Bacteria</taxon>
        <taxon>Pseudomonadati</taxon>
        <taxon>Bacteroidota</taxon>
        <taxon>Cytophagia</taxon>
        <taxon>Cytophagales</taxon>
        <taxon>Hymenobacteraceae</taxon>
        <taxon>Hymenobacter</taxon>
    </lineage>
</organism>
<proteinExistence type="predicted"/>
<dbReference type="RefSeq" id="WP_196292815.1">
    <property type="nucleotide sequence ID" value="NZ_JADQDM010000003.1"/>
</dbReference>
<protein>
    <submittedName>
        <fullName evidence="1">Uncharacterized protein</fullName>
    </submittedName>
</protein>
<comment type="caution">
    <text evidence="1">The sequence shown here is derived from an EMBL/GenBank/DDBJ whole genome shotgun (WGS) entry which is preliminary data.</text>
</comment>
<dbReference type="EMBL" id="JADQDM010000003">
    <property type="protein sequence ID" value="MBF9221369.1"/>
    <property type="molecule type" value="Genomic_DNA"/>
</dbReference>
<keyword evidence="2" id="KW-1185">Reference proteome</keyword>
<accession>A0ABS0I493</accession>
<evidence type="ECO:0000313" key="2">
    <source>
        <dbReference type="Proteomes" id="UP000618931"/>
    </source>
</evidence>